<dbReference type="Proteomes" id="UP000441797">
    <property type="component" value="Unassembled WGS sequence"/>
</dbReference>
<reference evidence="2 3" key="1">
    <citation type="journal article" date="2019" name="Front. Microbiol.">
        <title>Genomic Features for Desiccation Tolerance and Sugar Biosynthesis in the Extremophile Gloeocapsopsis sp. UTEX B3054.</title>
        <authorList>
            <person name="Urrejola C."/>
            <person name="Alcorta J."/>
            <person name="Salas L."/>
            <person name="Vasquez M."/>
            <person name="Polz M.F."/>
            <person name="Vicuna R."/>
            <person name="Diez B."/>
        </authorList>
    </citation>
    <scope>NUCLEOTIDE SEQUENCE [LARGE SCALE GENOMIC DNA]</scope>
    <source>
        <strain evidence="2 3">1H9</strain>
    </source>
</reference>
<dbReference type="AlphaFoldDB" id="A0A6N8FSY3"/>
<dbReference type="InterPro" id="IPR000595">
    <property type="entry name" value="cNMP-bd_dom"/>
</dbReference>
<organism evidence="2 3">
    <name type="scientific">Gloeocapsopsis dulcis AAB1 = 1H9</name>
    <dbReference type="NCBI Taxonomy" id="1433147"/>
    <lineage>
        <taxon>Bacteria</taxon>
        <taxon>Bacillati</taxon>
        <taxon>Cyanobacteriota</taxon>
        <taxon>Cyanophyceae</taxon>
        <taxon>Oscillatoriophycideae</taxon>
        <taxon>Chroococcales</taxon>
        <taxon>Chroococcaceae</taxon>
        <taxon>Gloeocapsopsis</taxon>
        <taxon>Gloeocapsopsis dulcis</taxon>
    </lineage>
</organism>
<dbReference type="OrthoDB" id="9798104at2"/>
<feature type="domain" description="Cyclic nucleotide-binding" evidence="1">
    <location>
        <begin position="30"/>
        <end position="115"/>
    </location>
</feature>
<protein>
    <submittedName>
        <fullName evidence="2">cAMP-binding protein</fullName>
    </submittedName>
</protein>
<dbReference type="EMBL" id="NAPY01000007">
    <property type="protein sequence ID" value="MUL36041.1"/>
    <property type="molecule type" value="Genomic_DNA"/>
</dbReference>
<dbReference type="InterPro" id="IPR018490">
    <property type="entry name" value="cNMP-bd_dom_sf"/>
</dbReference>
<name>A0A6N8FSY3_9CHRO</name>
<comment type="caution">
    <text evidence="2">The sequence shown here is derived from an EMBL/GenBank/DDBJ whole genome shotgun (WGS) entry which is preliminary data.</text>
</comment>
<dbReference type="SUPFAM" id="SSF51206">
    <property type="entry name" value="cAMP-binding domain-like"/>
    <property type="match status" value="1"/>
</dbReference>
<evidence type="ECO:0000313" key="3">
    <source>
        <dbReference type="Proteomes" id="UP000441797"/>
    </source>
</evidence>
<sequence>MHSQFHDFIFKLLPDHGVDFSEVDRQLKKREVRKGEYLFREGDVWQFVGFIVKGCFRVFFLKNEKEITFDFFCENRCIVDYESYFRKHSTKFYFQAVEISELLILNESCIQGLFEAPQNGQRLQKILLENLFFRFRDKLLSLYTEEPEERYLNLLQSEPELLQRVPQYYLASYLGIEPESLSRLKRRIASRL</sequence>
<keyword evidence="3" id="KW-1185">Reference proteome</keyword>
<proteinExistence type="predicted"/>
<dbReference type="Gene3D" id="2.60.120.10">
    <property type="entry name" value="Jelly Rolls"/>
    <property type="match status" value="1"/>
</dbReference>
<dbReference type="RefSeq" id="WP_105222372.1">
    <property type="nucleotide sequence ID" value="NZ_CAWNSU010000010.1"/>
</dbReference>
<accession>A0A6N8FSY3</accession>
<dbReference type="Pfam" id="PF00027">
    <property type="entry name" value="cNMP_binding"/>
    <property type="match status" value="1"/>
</dbReference>
<evidence type="ECO:0000259" key="1">
    <source>
        <dbReference type="Pfam" id="PF00027"/>
    </source>
</evidence>
<evidence type="ECO:0000313" key="2">
    <source>
        <dbReference type="EMBL" id="MUL36041.1"/>
    </source>
</evidence>
<dbReference type="CDD" id="cd00038">
    <property type="entry name" value="CAP_ED"/>
    <property type="match status" value="1"/>
</dbReference>
<gene>
    <name evidence="2" type="ORF">BWI75_06660</name>
</gene>
<dbReference type="InterPro" id="IPR014710">
    <property type="entry name" value="RmlC-like_jellyroll"/>
</dbReference>